<comment type="caution">
    <text evidence="3">The sequence shown here is derived from an EMBL/GenBank/DDBJ whole genome shotgun (WGS) entry which is preliminary data.</text>
</comment>
<proteinExistence type="predicted"/>
<feature type="domain" description="P-type ATPase A" evidence="2">
    <location>
        <begin position="18"/>
        <end position="104"/>
    </location>
</feature>
<dbReference type="InterPro" id="IPR059000">
    <property type="entry name" value="ATPase_P-type_domA"/>
</dbReference>
<evidence type="ECO:0000259" key="2">
    <source>
        <dbReference type="Pfam" id="PF00122"/>
    </source>
</evidence>
<protein>
    <recommendedName>
        <fullName evidence="2">P-type ATPase A domain-containing protein</fullName>
    </recommendedName>
</protein>
<sequence>MPETSDLYLRINLDYSFRVLCDIRWSEEDAAELVPGDILSIKLRDIVLADAAMQSALTRESLPVTKNPGDGVYSCSMCKQGEIKAVVIATGVHTFFRKAAHLVENTAHVGHFQKVLTAIGNFCICSIAHGMVIEISSSRVLSDLKSTEDKSINLVAQIEKSQRRATYLEKGQASLEGQLAVVTVVLVVTEKEAASKDQIIYELKEELEGKDNALACAVTELELRSMDKFKRSPTYNAAMYCEHEKGKCGISVRVEAALPSHTEDQEIVQEDQCGLEAVLNIRRIYRLEKCGL</sequence>
<dbReference type="PANTHER" id="PTHR42861">
    <property type="entry name" value="CALCIUM-TRANSPORTING ATPASE"/>
    <property type="match status" value="1"/>
</dbReference>
<evidence type="ECO:0000313" key="4">
    <source>
        <dbReference type="Proteomes" id="UP001281410"/>
    </source>
</evidence>
<dbReference type="Proteomes" id="UP001281410">
    <property type="component" value="Unassembled WGS sequence"/>
</dbReference>
<dbReference type="Gene3D" id="1.20.1110.10">
    <property type="entry name" value="Calcium-transporting ATPase, transmembrane domain"/>
    <property type="match status" value="1"/>
</dbReference>
<dbReference type="InterPro" id="IPR008250">
    <property type="entry name" value="ATPase_P-typ_transduc_dom_A_sf"/>
</dbReference>
<keyword evidence="1" id="KW-0460">Magnesium</keyword>
<dbReference type="EMBL" id="JANJYJ010000001">
    <property type="protein sequence ID" value="KAK3232520.1"/>
    <property type="molecule type" value="Genomic_DNA"/>
</dbReference>
<dbReference type="SUPFAM" id="SSF81653">
    <property type="entry name" value="Calcium ATPase, transduction domain A"/>
    <property type="match status" value="1"/>
</dbReference>
<accession>A0AAE0BAY5</accession>
<evidence type="ECO:0000313" key="3">
    <source>
        <dbReference type="EMBL" id="KAK3232520.1"/>
    </source>
</evidence>
<dbReference type="Pfam" id="PF00122">
    <property type="entry name" value="E1-E2_ATPase"/>
    <property type="match status" value="1"/>
</dbReference>
<organism evidence="3 4">
    <name type="scientific">Dipteronia sinensis</name>
    <dbReference type="NCBI Taxonomy" id="43782"/>
    <lineage>
        <taxon>Eukaryota</taxon>
        <taxon>Viridiplantae</taxon>
        <taxon>Streptophyta</taxon>
        <taxon>Embryophyta</taxon>
        <taxon>Tracheophyta</taxon>
        <taxon>Spermatophyta</taxon>
        <taxon>Magnoliopsida</taxon>
        <taxon>eudicotyledons</taxon>
        <taxon>Gunneridae</taxon>
        <taxon>Pentapetalae</taxon>
        <taxon>rosids</taxon>
        <taxon>malvids</taxon>
        <taxon>Sapindales</taxon>
        <taxon>Sapindaceae</taxon>
        <taxon>Hippocastanoideae</taxon>
        <taxon>Acereae</taxon>
        <taxon>Dipteronia</taxon>
    </lineage>
</organism>
<evidence type="ECO:0000256" key="1">
    <source>
        <dbReference type="ARBA" id="ARBA00022842"/>
    </source>
</evidence>
<keyword evidence="4" id="KW-1185">Reference proteome</keyword>
<dbReference type="AlphaFoldDB" id="A0AAE0BAY5"/>
<gene>
    <name evidence="3" type="ORF">Dsin_004401</name>
</gene>
<reference evidence="3" key="1">
    <citation type="journal article" date="2023" name="Plant J.">
        <title>Genome sequences and population genomics provide insights into the demographic history, inbreeding, and mutation load of two 'living fossil' tree species of Dipteronia.</title>
        <authorList>
            <person name="Feng Y."/>
            <person name="Comes H.P."/>
            <person name="Chen J."/>
            <person name="Zhu S."/>
            <person name="Lu R."/>
            <person name="Zhang X."/>
            <person name="Li P."/>
            <person name="Qiu J."/>
            <person name="Olsen K.M."/>
            <person name="Qiu Y."/>
        </authorList>
    </citation>
    <scope>NUCLEOTIDE SEQUENCE</scope>
    <source>
        <strain evidence="3">NBL</strain>
    </source>
</reference>
<name>A0AAE0BAY5_9ROSI</name>
<dbReference type="Gene3D" id="2.70.150.10">
    <property type="entry name" value="Calcium-transporting ATPase, cytoplasmic transduction domain A"/>
    <property type="match status" value="1"/>
</dbReference>